<evidence type="ECO:0000313" key="1">
    <source>
        <dbReference type="EMBL" id="TLD39967.1"/>
    </source>
</evidence>
<name>A0A533Q5Y2_9BACT</name>
<dbReference type="AlphaFoldDB" id="A0A533Q5Y2"/>
<evidence type="ECO:0000313" key="2">
    <source>
        <dbReference type="Proteomes" id="UP000319783"/>
    </source>
</evidence>
<comment type="caution">
    <text evidence="1">The sequence shown here is derived from an EMBL/GenBank/DDBJ whole genome shotgun (WGS) entry which is preliminary data.</text>
</comment>
<protein>
    <submittedName>
        <fullName evidence="1">Uncharacterized protein</fullName>
    </submittedName>
</protein>
<proteinExistence type="predicted"/>
<dbReference type="EMBL" id="SULG01000155">
    <property type="protein sequence ID" value="TLD39967.1"/>
    <property type="molecule type" value="Genomic_DNA"/>
</dbReference>
<accession>A0A533Q5Y2</accession>
<gene>
    <name evidence="1" type="ORF">JETT_3769</name>
</gene>
<dbReference type="Proteomes" id="UP000319783">
    <property type="component" value="Unassembled WGS sequence"/>
</dbReference>
<organism evidence="1 2">
    <name type="scientific">Candidatus Jettenia ecosi</name>
    <dbReference type="NCBI Taxonomy" id="2494326"/>
    <lineage>
        <taxon>Bacteria</taxon>
        <taxon>Pseudomonadati</taxon>
        <taxon>Planctomycetota</taxon>
        <taxon>Candidatus Brocadiia</taxon>
        <taxon>Candidatus Brocadiales</taxon>
        <taxon>Candidatus Brocadiaceae</taxon>
        <taxon>Candidatus Jettenia</taxon>
    </lineage>
</organism>
<reference evidence="1 2" key="1">
    <citation type="submission" date="2019-04" db="EMBL/GenBank/DDBJ databases">
        <title>Genome of a novel bacterium Candidatus Jettenia ecosi reconstructed from metagenome of an anammox bioreactor.</title>
        <authorList>
            <person name="Mardanov A.V."/>
            <person name="Beletsky A.V."/>
            <person name="Ravin N.V."/>
            <person name="Botchkova E.A."/>
            <person name="Litti Y.V."/>
            <person name="Nozhevnikova A.N."/>
        </authorList>
    </citation>
    <scope>NUCLEOTIDE SEQUENCE [LARGE SCALE GENOMIC DNA]</scope>
    <source>
        <strain evidence="1">J2</strain>
    </source>
</reference>
<sequence length="44" mass="4992">MNVPGKMRALRKLLNCILSMRKGKFFFQSISSVENVGNRQASSF</sequence>